<name>A0AAV1BZG7_OLDCO</name>
<dbReference type="AlphaFoldDB" id="A0AAV1BZG7"/>
<keyword evidence="2" id="KW-0732">Signal</keyword>
<gene>
    <name evidence="3" type="ORF">OLC1_LOCUS295</name>
</gene>
<feature type="signal peptide" evidence="2">
    <location>
        <begin position="1"/>
        <end position="24"/>
    </location>
</feature>
<keyword evidence="4" id="KW-1185">Reference proteome</keyword>
<feature type="region of interest" description="Disordered" evidence="1">
    <location>
        <begin position="128"/>
        <end position="149"/>
    </location>
</feature>
<accession>A0AAV1BZG7</accession>
<dbReference type="EMBL" id="OX459118">
    <property type="protein sequence ID" value="CAI9087467.1"/>
    <property type="molecule type" value="Genomic_DNA"/>
</dbReference>
<proteinExistence type="predicted"/>
<protein>
    <submittedName>
        <fullName evidence="3">OLC1v1021542C1</fullName>
    </submittedName>
</protein>
<sequence>MAASKWAFCFILTTIAVCFSLAAAAAVTNNKDAKAAKFLGGRGGAFGIWSKPEVLAMEPMASVDGNDWAAQPDSMAMEPAAAYDLEAHDDDRNAGLSLADFGVVMSEPYALQTDFEVVMSEPYAYTTQGMNENREADDDSKETLNKSNNYEYPIGLNSVPLSNF</sequence>
<dbReference type="Proteomes" id="UP001161247">
    <property type="component" value="Chromosome 1"/>
</dbReference>
<evidence type="ECO:0000256" key="2">
    <source>
        <dbReference type="SAM" id="SignalP"/>
    </source>
</evidence>
<evidence type="ECO:0000313" key="4">
    <source>
        <dbReference type="Proteomes" id="UP001161247"/>
    </source>
</evidence>
<feature type="chain" id="PRO_5043673409" evidence="2">
    <location>
        <begin position="25"/>
        <end position="164"/>
    </location>
</feature>
<evidence type="ECO:0000256" key="1">
    <source>
        <dbReference type="SAM" id="MobiDB-lite"/>
    </source>
</evidence>
<evidence type="ECO:0000313" key="3">
    <source>
        <dbReference type="EMBL" id="CAI9087467.1"/>
    </source>
</evidence>
<reference evidence="3" key="1">
    <citation type="submission" date="2023-03" db="EMBL/GenBank/DDBJ databases">
        <authorList>
            <person name="Julca I."/>
        </authorList>
    </citation>
    <scope>NUCLEOTIDE SEQUENCE</scope>
</reference>
<organism evidence="3 4">
    <name type="scientific">Oldenlandia corymbosa var. corymbosa</name>
    <dbReference type="NCBI Taxonomy" id="529605"/>
    <lineage>
        <taxon>Eukaryota</taxon>
        <taxon>Viridiplantae</taxon>
        <taxon>Streptophyta</taxon>
        <taxon>Embryophyta</taxon>
        <taxon>Tracheophyta</taxon>
        <taxon>Spermatophyta</taxon>
        <taxon>Magnoliopsida</taxon>
        <taxon>eudicotyledons</taxon>
        <taxon>Gunneridae</taxon>
        <taxon>Pentapetalae</taxon>
        <taxon>asterids</taxon>
        <taxon>lamiids</taxon>
        <taxon>Gentianales</taxon>
        <taxon>Rubiaceae</taxon>
        <taxon>Rubioideae</taxon>
        <taxon>Spermacoceae</taxon>
        <taxon>Hedyotis-Oldenlandia complex</taxon>
        <taxon>Oldenlandia</taxon>
    </lineage>
</organism>